<keyword evidence="4" id="KW-1185">Reference proteome</keyword>
<accession>A0A4R7BU56</accession>
<sequence>MPTLVAIQALRGFAALAIALFHLRAEGPLGGPGGWSAALPLEAGVDVFFVISGFVMVYASAGLFGRPGAARLFLTRRISRIAPLYWLTTTLFVLIALARPDWLRSAVMDPLSLAASYLFIPMARPDGLPLPVYSLGWTLNYEMFFYVVFALALGLRRRLAVAAVAAVLIALVVAGIAFRPLPQPLGFWTGALLLEFALGMALGLLRAEDVTLGPWARLLLAAIGLGLFAIADPVLAGQTLEARALLYGPPAACLVAACGLAPGQLTREPGFAGLAGRIGEAIGDASYAIYLLHPFAIRGTLKAIEALHLGPALGPLGSAALALLATIAVGLASYRIVERPLTRLGRSLLETRRRDPPPVQGASR</sequence>
<dbReference type="PANTHER" id="PTHR23028:SF131">
    <property type="entry name" value="BLR2367 PROTEIN"/>
    <property type="match status" value="1"/>
</dbReference>
<evidence type="ECO:0000313" key="3">
    <source>
        <dbReference type="EMBL" id="TDR89298.1"/>
    </source>
</evidence>
<keyword evidence="1" id="KW-1133">Transmembrane helix</keyword>
<dbReference type="RefSeq" id="WP_245513305.1">
    <property type="nucleotide sequence ID" value="NZ_SNZR01000014.1"/>
</dbReference>
<feature type="transmembrane region" description="Helical" evidence="1">
    <location>
        <begin position="159"/>
        <end position="179"/>
    </location>
</feature>
<gene>
    <name evidence="3" type="ORF">EV668_3788</name>
</gene>
<dbReference type="InterPro" id="IPR002656">
    <property type="entry name" value="Acyl_transf_3_dom"/>
</dbReference>
<dbReference type="GO" id="GO:0016747">
    <property type="term" value="F:acyltransferase activity, transferring groups other than amino-acyl groups"/>
    <property type="evidence" value="ECO:0007669"/>
    <property type="project" value="InterPro"/>
</dbReference>
<dbReference type="Pfam" id="PF01757">
    <property type="entry name" value="Acyl_transf_3"/>
    <property type="match status" value="1"/>
</dbReference>
<dbReference type="InterPro" id="IPR050879">
    <property type="entry name" value="Acyltransferase_3"/>
</dbReference>
<dbReference type="AlphaFoldDB" id="A0A4R7BU56"/>
<dbReference type="EMBL" id="SNZR01000014">
    <property type="protein sequence ID" value="TDR89298.1"/>
    <property type="molecule type" value="Genomic_DNA"/>
</dbReference>
<dbReference type="GO" id="GO:0016020">
    <property type="term" value="C:membrane"/>
    <property type="evidence" value="ECO:0007669"/>
    <property type="project" value="TreeGrafter"/>
</dbReference>
<organism evidence="3 4">
    <name type="scientific">Enterovirga rhinocerotis</name>
    <dbReference type="NCBI Taxonomy" id="1339210"/>
    <lineage>
        <taxon>Bacteria</taxon>
        <taxon>Pseudomonadati</taxon>
        <taxon>Pseudomonadota</taxon>
        <taxon>Alphaproteobacteria</taxon>
        <taxon>Hyphomicrobiales</taxon>
        <taxon>Methylobacteriaceae</taxon>
        <taxon>Enterovirga</taxon>
    </lineage>
</organism>
<comment type="caution">
    <text evidence="3">The sequence shown here is derived from an EMBL/GenBank/DDBJ whole genome shotgun (WGS) entry which is preliminary data.</text>
</comment>
<feature type="transmembrane region" description="Helical" evidence="1">
    <location>
        <begin position="132"/>
        <end position="152"/>
    </location>
</feature>
<name>A0A4R7BU56_9HYPH</name>
<feature type="transmembrane region" description="Helical" evidence="1">
    <location>
        <begin position="84"/>
        <end position="102"/>
    </location>
</feature>
<dbReference type="GO" id="GO:0000271">
    <property type="term" value="P:polysaccharide biosynthetic process"/>
    <property type="evidence" value="ECO:0007669"/>
    <property type="project" value="TreeGrafter"/>
</dbReference>
<keyword evidence="1" id="KW-0472">Membrane</keyword>
<evidence type="ECO:0000256" key="1">
    <source>
        <dbReference type="SAM" id="Phobius"/>
    </source>
</evidence>
<feature type="transmembrane region" description="Helical" evidence="1">
    <location>
        <begin position="185"/>
        <end position="205"/>
    </location>
</feature>
<feature type="transmembrane region" description="Helical" evidence="1">
    <location>
        <begin position="43"/>
        <end position="64"/>
    </location>
</feature>
<evidence type="ECO:0000313" key="4">
    <source>
        <dbReference type="Proteomes" id="UP000295122"/>
    </source>
</evidence>
<dbReference type="Proteomes" id="UP000295122">
    <property type="component" value="Unassembled WGS sequence"/>
</dbReference>
<feature type="domain" description="Acyltransferase 3" evidence="2">
    <location>
        <begin position="6"/>
        <end position="334"/>
    </location>
</feature>
<proteinExistence type="predicted"/>
<dbReference type="PANTHER" id="PTHR23028">
    <property type="entry name" value="ACETYLTRANSFERASE"/>
    <property type="match status" value="1"/>
</dbReference>
<protein>
    <submittedName>
        <fullName evidence="3">Peptidoglycan/LPS O-acetylase OafA/YrhL</fullName>
    </submittedName>
</protein>
<reference evidence="3 4" key="1">
    <citation type="submission" date="2019-03" db="EMBL/GenBank/DDBJ databases">
        <title>Genomic Encyclopedia of Type Strains, Phase IV (KMG-IV): sequencing the most valuable type-strain genomes for metagenomic binning, comparative biology and taxonomic classification.</title>
        <authorList>
            <person name="Goeker M."/>
        </authorList>
    </citation>
    <scope>NUCLEOTIDE SEQUENCE [LARGE SCALE GENOMIC DNA]</scope>
    <source>
        <strain evidence="3 4">DSM 25903</strain>
    </source>
</reference>
<keyword evidence="1" id="KW-0812">Transmembrane</keyword>
<evidence type="ECO:0000259" key="2">
    <source>
        <dbReference type="Pfam" id="PF01757"/>
    </source>
</evidence>
<feature type="transmembrane region" description="Helical" evidence="1">
    <location>
        <begin position="217"/>
        <end position="236"/>
    </location>
</feature>
<feature type="transmembrane region" description="Helical" evidence="1">
    <location>
        <begin position="316"/>
        <end position="337"/>
    </location>
</feature>